<gene>
    <name evidence="2" type="ORF">NCGR_LOCUS52522</name>
</gene>
<dbReference type="PANTHER" id="PTHR18868:SF51">
    <property type="entry name" value="PROTEASE DO-LIKE 14"/>
    <property type="match status" value="1"/>
</dbReference>
<dbReference type="Proteomes" id="UP000604825">
    <property type="component" value="Unassembled WGS sequence"/>
</dbReference>
<organism evidence="2 3">
    <name type="scientific">Miscanthus lutarioriparius</name>
    <dbReference type="NCBI Taxonomy" id="422564"/>
    <lineage>
        <taxon>Eukaryota</taxon>
        <taxon>Viridiplantae</taxon>
        <taxon>Streptophyta</taxon>
        <taxon>Embryophyta</taxon>
        <taxon>Tracheophyta</taxon>
        <taxon>Spermatophyta</taxon>
        <taxon>Magnoliopsida</taxon>
        <taxon>Liliopsida</taxon>
        <taxon>Poales</taxon>
        <taxon>Poaceae</taxon>
        <taxon>PACMAD clade</taxon>
        <taxon>Panicoideae</taxon>
        <taxon>Andropogonodae</taxon>
        <taxon>Andropogoneae</taxon>
        <taxon>Saccharinae</taxon>
        <taxon>Miscanthus</taxon>
    </lineage>
</organism>
<dbReference type="Gene3D" id="2.40.10.120">
    <property type="match status" value="1"/>
</dbReference>
<dbReference type="InterPro" id="IPR009003">
    <property type="entry name" value="Peptidase_S1_PA"/>
</dbReference>
<dbReference type="AlphaFoldDB" id="A0A811RH75"/>
<dbReference type="PANTHER" id="PTHR18868">
    <property type="entry name" value="OS07G0665300 PROTEIN-RELATED"/>
    <property type="match status" value="1"/>
</dbReference>
<sequence>MGTEYPRTRGYQNQRAPKCIRRHGYGQSFGKMLPSKRGADDLTRFSADNKRNCSGEEATDLSISDIWSELSEEVASKLSRSVVSIALSNGQSVLYASSGIVIERQCNFTKFVTSASLVRALHDSEANGHDKLEIEVRHEGNVAIGFLEEYDLDHEIAVVKVMSVLDVYCMPLNHQVQFDPHGRKVVAVGCDIFGGVLATSGTCTDSRGSQYSRYVMFSTCKLSETMQGGALFDFYGNFFGMNLFWDMERPIFLPRSIILERLGHFHTSLKKSVFLNLVKPVRDKRRRRRIGVKLLPHPGGSIKIFGDIYPNGVWDELKEGVAPHICGNIVALASFNGESKLFACMGFFVDYYADKCPAILTSASLVRNRDGTIIEGLMIEVLLPNNEHCEGKLEHYSLHYNVALVSVKNYNVDCPANLKHQTVDYSKVVAVGRHFEPDLVMAAGGKCTRWSGKLDCNDLRYAACTITKAGIGGPLVDVNGNFMGMNYYDRNMGTPYLRFDLLCGILNYFKTGRTNYEKIEPHSSLPGPEAHIVKDGEKQPPNSWMGAGQSEDMDTLMDQDEGAANNERAAIAKPNRYWYRNGAFSVYK</sequence>
<dbReference type="EMBL" id="CAJGYO010000014">
    <property type="protein sequence ID" value="CAD6269217.1"/>
    <property type="molecule type" value="Genomic_DNA"/>
</dbReference>
<dbReference type="Pfam" id="PF13365">
    <property type="entry name" value="Trypsin_2"/>
    <property type="match status" value="2"/>
</dbReference>
<protein>
    <submittedName>
        <fullName evidence="2">Uncharacterized protein</fullName>
    </submittedName>
</protein>
<name>A0A811RH75_9POAL</name>
<comment type="caution">
    <text evidence="2">The sequence shown here is derived from an EMBL/GenBank/DDBJ whole genome shotgun (WGS) entry which is preliminary data.</text>
</comment>
<evidence type="ECO:0000313" key="3">
    <source>
        <dbReference type="Proteomes" id="UP000604825"/>
    </source>
</evidence>
<reference evidence="2" key="1">
    <citation type="submission" date="2020-10" db="EMBL/GenBank/DDBJ databases">
        <authorList>
            <person name="Han B."/>
            <person name="Lu T."/>
            <person name="Zhao Q."/>
            <person name="Huang X."/>
            <person name="Zhao Y."/>
        </authorList>
    </citation>
    <scope>NUCLEOTIDE SEQUENCE</scope>
</reference>
<proteinExistence type="predicted"/>
<dbReference type="SUPFAM" id="SSF50494">
    <property type="entry name" value="Trypsin-like serine proteases"/>
    <property type="match status" value="2"/>
</dbReference>
<evidence type="ECO:0000313" key="2">
    <source>
        <dbReference type="EMBL" id="CAD6269217.1"/>
    </source>
</evidence>
<evidence type="ECO:0000256" key="1">
    <source>
        <dbReference type="SAM" id="MobiDB-lite"/>
    </source>
</evidence>
<accession>A0A811RH75</accession>
<dbReference type="OrthoDB" id="618521at2759"/>
<keyword evidence="3" id="KW-1185">Reference proteome</keyword>
<feature type="region of interest" description="Disordered" evidence="1">
    <location>
        <begin position="520"/>
        <end position="547"/>
    </location>
</feature>